<keyword evidence="12" id="KW-0255">Endonuclease</keyword>
<evidence type="ECO:0000256" key="2">
    <source>
        <dbReference type="ARBA" id="ARBA00022485"/>
    </source>
</evidence>
<reference evidence="13" key="1">
    <citation type="submission" date="2018-02" db="EMBL/GenBank/DDBJ databases">
        <authorList>
            <person name="Holder M.E."/>
            <person name="Ajami N.J."/>
            <person name="Petrosino J.F."/>
        </authorList>
    </citation>
    <scope>NUCLEOTIDE SEQUENCE [LARGE SCALE GENOMIC DNA]</scope>
    <source>
        <strain evidence="13">CCUG 47711</strain>
    </source>
</reference>
<dbReference type="InterPro" id="IPR005759">
    <property type="entry name" value="Nth"/>
</dbReference>
<keyword evidence="5 10" id="KW-0378">Hydrolase</keyword>
<dbReference type="NCBIfam" id="TIGR01083">
    <property type="entry name" value="nth"/>
    <property type="match status" value="1"/>
</dbReference>
<dbReference type="Gene3D" id="1.10.340.30">
    <property type="entry name" value="Hypothetical protein, domain 2"/>
    <property type="match status" value="1"/>
</dbReference>
<dbReference type="InterPro" id="IPR023170">
    <property type="entry name" value="HhH_base_excis_C"/>
</dbReference>
<dbReference type="InterPro" id="IPR011257">
    <property type="entry name" value="DNA_glycosylase"/>
</dbReference>
<keyword evidence="2" id="KW-0004">4Fe-4S</keyword>
<keyword evidence="3" id="KW-0479">Metal-binding</keyword>
<dbReference type="Pfam" id="PF00633">
    <property type="entry name" value="HHH"/>
    <property type="match status" value="1"/>
</dbReference>
<evidence type="ECO:0000256" key="9">
    <source>
        <dbReference type="ARBA" id="ARBA00023295"/>
    </source>
</evidence>
<dbReference type="GO" id="GO:0019104">
    <property type="term" value="F:DNA N-glycosylase activity"/>
    <property type="evidence" value="ECO:0007669"/>
    <property type="project" value="UniProtKB-UniRule"/>
</dbReference>
<comment type="catalytic activity">
    <reaction evidence="10">
        <text>2'-deoxyribonucleotide-(2'-deoxyribose 5'-phosphate)-2'-deoxyribonucleotide-DNA = a 3'-end 2'-deoxyribonucleotide-(2,3-dehydro-2,3-deoxyribose 5'-phosphate)-DNA + a 5'-end 5'-phospho-2'-deoxyribonucleoside-DNA + H(+)</text>
        <dbReference type="Rhea" id="RHEA:66592"/>
        <dbReference type="Rhea" id="RHEA-COMP:13180"/>
        <dbReference type="Rhea" id="RHEA-COMP:16897"/>
        <dbReference type="Rhea" id="RHEA-COMP:17067"/>
        <dbReference type="ChEBI" id="CHEBI:15378"/>
        <dbReference type="ChEBI" id="CHEBI:136412"/>
        <dbReference type="ChEBI" id="CHEBI:157695"/>
        <dbReference type="ChEBI" id="CHEBI:167181"/>
        <dbReference type="EC" id="4.2.99.18"/>
    </reaction>
</comment>
<protein>
    <recommendedName>
        <fullName evidence="10">Endonuclease III</fullName>
        <ecNumber evidence="10">4.2.99.18</ecNumber>
    </recommendedName>
    <alternativeName>
        <fullName evidence="10">DNA-(apurinic or apyrimidinic site) lyase</fullName>
    </alternativeName>
</protein>
<dbReference type="SUPFAM" id="SSF48150">
    <property type="entry name" value="DNA-glycosylase"/>
    <property type="match status" value="1"/>
</dbReference>
<dbReference type="PANTHER" id="PTHR10359">
    <property type="entry name" value="A/G-SPECIFIC ADENINE GLYCOSYLASE/ENDONUCLEASE III"/>
    <property type="match status" value="1"/>
</dbReference>
<dbReference type="AlphaFoldDB" id="A0A2S0KLY5"/>
<keyword evidence="9 10" id="KW-0326">Glycosidase</keyword>
<sequence>MSKAKNKILAANEVQHIVSAMIKLYPQIESELNFNNNFELVCAVVLSAQTTDVAVNKVTPELFSKYPDAESMAAAELEDISRLISSIGLYKNKAKYLKSLSQDLLDKYNSEVPATREELESLAGVGRKTANVVLSNGFDIPAFAVDTHVNRVCKKFNFVPEEASVLEVEEVMCSKLPASIWRRAHHSILLFGRYQCVARKHDHDKCIERIEEVLGE</sequence>
<evidence type="ECO:0000256" key="3">
    <source>
        <dbReference type="ARBA" id="ARBA00022723"/>
    </source>
</evidence>
<evidence type="ECO:0000256" key="7">
    <source>
        <dbReference type="ARBA" id="ARBA00023014"/>
    </source>
</evidence>
<gene>
    <name evidence="10 12" type="primary">nth</name>
    <name evidence="12" type="ORF">C5Q98_01665</name>
</gene>
<dbReference type="OrthoDB" id="9800977at2"/>
<keyword evidence="13" id="KW-1185">Reference proteome</keyword>
<dbReference type="GO" id="GO:0046872">
    <property type="term" value="F:metal ion binding"/>
    <property type="evidence" value="ECO:0007669"/>
    <property type="project" value="UniProtKB-KW"/>
</dbReference>
<comment type="caution">
    <text evidence="10">Lacks conserved residue(s) required for the propagation of feature annotation.</text>
</comment>
<evidence type="ECO:0000256" key="4">
    <source>
        <dbReference type="ARBA" id="ARBA00022763"/>
    </source>
</evidence>
<keyword evidence="10" id="KW-0456">Lyase</keyword>
<proteinExistence type="inferred from homology"/>
<keyword evidence="6" id="KW-0408">Iron</keyword>
<keyword evidence="12" id="KW-0540">Nuclease</keyword>
<evidence type="ECO:0000259" key="11">
    <source>
        <dbReference type="SMART" id="SM00478"/>
    </source>
</evidence>
<comment type="cofactor">
    <cofactor evidence="10">
        <name>[4Fe-4S] cluster</name>
        <dbReference type="ChEBI" id="CHEBI:49883"/>
    </cofactor>
    <text evidence="10">Binds 1 [4Fe-4S] cluster.</text>
</comment>
<keyword evidence="4 10" id="KW-0227">DNA damage</keyword>
<dbReference type="EMBL" id="CP027226">
    <property type="protein sequence ID" value="AVM42017.1"/>
    <property type="molecule type" value="Genomic_DNA"/>
</dbReference>
<dbReference type="CDD" id="cd00056">
    <property type="entry name" value="ENDO3c"/>
    <property type="match status" value="1"/>
</dbReference>
<dbReference type="RefSeq" id="WP_106012003.1">
    <property type="nucleotide sequence ID" value="NZ_CP027226.1"/>
</dbReference>
<dbReference type="PROSITE" id="PS01155">
    <property type="entry name" value="ENDONUCLEASE_III_2"/>
    <property type="match status" value="1"/>
</dbReference>
<dbReference type="InterPro" id="IPR004036">
    <property type="entry name" value="Endonuclease-III-like_CS2"/>
</dbReference>
<keyword evidence="7" id="KW-0411">Iron-sulfur</keyword>
<dbReference type="PIRSF" id="PIRSF001435">
    <property type="entry name" value="Nth"/>
    <property type="match status" value="1"/>
</dbReference>
<dbReference type="GO" id="GO:0006285">
    <property type="term" value="P:base-excision repair, AP site formation"/>
    <property type="evidence" value="ECO:0007669"/>
    <property type="project" value="TreeGrafter"/>
</dbReference>
<dbReference type="GO" id="GO:0051539">
    <property type="term" value="F:4 iron, 4 sulfur cluster binding"/>
    <property type="evidence" value="ECO:0007669"/>
    <property type="project" value="UniProtKB-KW"/>
</dbReference>
<evidence type="ECO:0000256" key="5">
    <source>
        <dbReference type="ARBA" id="ARBA00022801"/>
    </source>
</evidence>
<comment type="function">
    <text evidence="10">DNA repair enzyme that has both DNA N-glycosylase activity and AP-lyase activity. The DNA N-glycosylase activity releases various damaged pyrimidines from DNA by cleaving the N-glycosidic bond, leaving an AP (apurinic/apyrimidinic) site. The AP-lyase activity cleaves the phosphodiester bond 3' to the AP site by a beta-elimination, leaving a 3'-terminal unsaturated sugar and a product with a terminal 5'-phosphate.</text>
</comment>
<dbReference type="Pfam" id="PF00730">
    <property type="entry name" value="HhH-GPD"/>
    <property type="match status" value="1"/>
</dbReference>
<evidence type="ECO:0000256" key="6">
    <source>
        <dbReference type="ARBA" id="ARBA00023004"/>
    </source>
</evidence>
<dbReference type="GO" id="GO:0003677">
    <property type="term" value="F:DNA binding"/>
    <property type="evidence" value="ECO:0007669"/>
    <property type="project" value="UniProtKB-UniRule"/>
</dbReference>
<organism evidence="12 13">
    <name type="scientific">Fastidiosipila sanguinis</name>
    <dbReference type="NCBI Taxonomy" id="236753"/>
    <lineage>
        <taxon>Bacteria</taxon>
        <taxon>Bacillati</taxon>
        <taxon>Bacillota</taxon>
        <taxon>Clostridia</taxon>
        <taxon>Eubacteriales</taxon>
        <taxon>Oscillospiraceae</taxon>
        <taxon>Fastidiosipila</taxon>
    </lineage>
</organism>
<dbReference type="SMART" id="SM00478">
    <property type="entry name" value="ENDO3c"/>
    <property type="match status" value="1"/>
</dbReference>
<keyword evidence="10" id="KW-0238">DNA-binding</keyword>
<comment type="similarity">
    <text evidence="1 10">Belongs to the Nth/MutY family.</text>
</comment>
<evidence type="ECO:0000313" key="12">
    <source>
        <dbReference type="EMBL" id="AVM42017.1"/>
    </source>
</evidence>
<feature type="domain" description="HhH-GPD" evidence="11">
    <location>
        <begin position="46"/>
        <end position="194"/>
    </location>
</feature>
<dbReference type="EC" id="4.2.99.18" evidence="10"/>
<evidence type="ECO:0000256" key="10">
    <source>
        <dbReference type="HAMAP-Rule" id="MF_00942"/>
    </source>
</evidence>
<keyword evidence="8 10" id="KW-0234">DNA repair</keyword>
<evidence type="ECO:0000313" key="13">
    <source>
        <dbReference type="Proteomes" id="UP000237947"/>
    </source>
</evidence>
<dbReference type="Proteomes" id="UP000237947">
    <property type="component" value="Chromosome"/>
</dbReference>
<accession>A0A2S0KLY5</accession>
<dbReference type="HAMAP" id="MF_00942">
    <property type="entry name" value="Nth"/>
    <property type="match status" value="1"/>
</dbReference>
<dbReference type="FunFam" id="1.10.340.30:FF:000001">
    <property type="entry name" value="Endonuclease III"/>
    <property type="match status" value="1"/>
</dbReference>
<dbReference type="KEGG" id="fsa:C5Q98_01665"/>
<dbReference type="GO" id="GO:0140078">
    <property type="term" value="F:class I DNA-(apurinic or apyrimidinic site) endonuclease activity"/>
    <property type="evidence" value="ECO:0007669"/>
    <property type="project" value="UniProtKB-EC"/>
</dbReference>
<dbReference type="InterPro" id="IPR000445">
    <property type="entry name" value="HhH_motif"/>
</dbReference>
<evidence type="ECO:0000256" key="1">
    <source>
        <dbReference type="ARBA" id="ARBA00008343"/>
    </source>
</evidence>
<dbReference type="PANTHER" id="PTHR10359:SF18">
    <property type="entry name" value="ENDONUCLEASE III"/>
    <property type="match status" value="1"/>
</dbReference>
<evidence type="ECO:0000256" key="8">
    <source>
        <dbReference type="ARBA" id="ARBA00023204"/>
    </source>
</evidence>
<name>A0A2S0KLY5_9FIRM</name>
<dbReference type="Gene3D" id="1.10.1670.10">
    <property type="entry name" value="Helix-hairpin-Helix base-excision DNA repair enzymes (C-terminal)"/>
    <property type="match status" value="1"/>
</dbReference>
<dbReference type="InterPro" id="IPR003265">
    <property type="entry name" value="HhH-GPD_domain"/>
</dbReference>